<dbReference type="PROSITE" id="PS50249">
    <property type="entry name" value="MPN"/>
    <property type="match status" value="1"/>
</dbReference>
<evidence type="ECO:0000256" key="5">
    <source>
        <dbReference type="ARBA" id="ARBA00023049"/>
    </source>
</evidence>
<name>A0ABS6WQB4_9HYPH</name>
<dbReference type="PROSITE" id="PS01302">
    <property type="entry name" value="UPF0758"/>
    <property type="match status" value="1"/>
</dbReference>
<feature type="compositionally biased region" description="Polar residues" evidence="7">
    <location>
        <begin position="8"/>
        <end position="20"/>
    </location>
</feature>
<keyword evidence="10" id="KW-1185">Reference proteome</keyword>
<evidence type="ECO:0000256" key="3">
    <source>
        <dbReference type="ARBA" id="ARBA00022801"/>
    </source>
</evidence>
<dbReference type="CDD" id="cd08071">
    <property type="entry name" value="MPN_DUF2466"/>
    <property type="match status" value="1"/>
</dbReference>
<feature type="compositionally biased region" description="Low complexity" evidence="7">
    <location>
        <begin position="32"/>
        <end position="45"/>
    </location>
</feature>
<keyword evidence="4" id="KW-0862">Zinc</keyword>
<keyword evidence="3" id="KW-0378">Hydrolase</keyword>
<feature type="domain" description="MPN" evidence="8">
    <location>
        <begin position="158"/>
        <end position="280"/>
    </location>
</feature>
<keyword evidence="2" id="KW-0479">Metal-binding</keyword>
<accession>A0ABS6WQB4</accession>
<dbReference type="InterPro" id="IPR020891">
    <property type="entry name" value="UPF0758_CS"/>
</dbReference>
<dbReference type="InterPro" id="IPR037518">
    <property type="entry name" value="MPN"/>
</dbReference>
<dbReference type="PANTHER" id="PTHR30471:SF3">
    <property type="entry name" value="UPF0758 PROTEIN YEES-RELATED"/>
    <property type="match status" value="1"/>
</dbReference>
<keyword evidence="1" id="KW-0645">Protease</keyword>
<organism evidence="9 10">
    <name type="scientific">Pseudohoeflea coraliihabitans</name>
    <dbReference type="NCBI Taxonomy" id="2860393"/>
    <lineage>
        <taxon>Bacteria</taxon>
        <taxon>Pseudomonadati</taxon>
        <taxon>Pseudomonadota</taxon>
        <taxon>Alphaproteobacteria</taxon>
        <taxon>Hyphomicrobiales</taxon>
        <taxon>Rhizobiaceae</taxon>
        <taxon>Pseudohoeflea</taxon>
    </lineage>
</organism>
<dbReference type="PANTHER" id="PTHR30471">
    <property type="entry name" value="DNA REPAIR PROTEIN RADC"/>
    <property type="match status" value="1"/>
</dbReference>
<comment type="caution">
    <text evidence="9">The sequence shown here is derived from an EMBL/GenBank/DDBJ whole genome shotgun (WGS) entry which is preliminary data.</text>
</comment>
<evidence type="ECO:0000256" key="7">
    <source>
        <dbReference type="SAM" id="MobiDB-lite"/>
    </source>
</evidence>
<evidence type="ECO:0000313" key="10">
    <source>
        <dbReference type="Proteomes" id="UP001430804"/>
    </source>
</evidence>
<evidence type="ECO:0000256" key="1">
    <source>
        <dbReference type="ARBA" id="ARBA00022670"/>
    </source>
</evidence>
<protein>
    <submittedName>
        <fullName evidence="9">DNA repair protein RadC</fullName>
    </submittedName>
</protein>
<dbReference type="NCBIfam" id="TIGR00608">
    <property type="entry name" value="radc"/>
    <property type="match status" value="1"/>
</dbReference>
<dbReference type="InterPro" id="IPR046778">
    <property type="entry name" value="UPF0758_N"/>
</dbReference>
<keyword evidence="5" id="KW-0482">Metalloprotease</keyword>
<evidence type="ECO:0000313" key="9">
    <source>
        <dbReference type="EMBL" id="MBW3098141.1"/>
    </source>
</evidence>
<gene>
    <name evidence="9" type="primary">radC</name>
    <name evidence="9" type="ORF">KY465_12705</name>
</gene>
<sequence length="280" mass="30603">MRPPETRSPGTEVTASQSSEPPDERGYFGEHAPSPGAASKSPAASAEDRSASHASDSAAHYHGHRDRLRERFRQSGEQALADYELLELLLFRLIPRRDTKPIAKALIARFGSLPEVLGAPASRLTEIKGVGATVASDLKLVAAVAQRMLKSEIKDRQVLASWSAVIEYCRAAMAFEAREQFRVLFLDKKNALIADEVQQTGTVDHTPVYPREVVKRALELSATAIILVHNHPSGDPTPSRADIDMTRMIIDTAKPLGITIHDHIIIGKEGHASMKGLRLI</sequence>
<dbReference type="NCBIfam" id="NF000642">
    <property type="entry name" value="PRK00024.1"/>
    <property type="match status" value="1"/>
</dbReference>
<comment type="similarity">
    <text evidence="6">Belongs to the UPF0758 family.</text>
</comment>
<proteinExistence type="inferred from homology"/>
<evidence type="ECO:0000256" key="2">
    <source>
        <dbReference type="ARBA" id="ARBA00022723"/>
    </source>
</evidence>
<evidence type="ECO:0000256" key="4">
    <source>
        <dbReference type="ARBA" id="ARBA00022833"/>
    </source>
</evidence>
<dbReference type="InterPro" id="IPR025657">
    <property type="entry name" value="RadC_JAB"/>
</dbReference>
<dbReference type="Pfam" id="PF20582">
    <property type="entry name" value="UPF0758_N"/>
    <property type="match status" value="1"/>
</dbReference>
<dbReference type="EMBL" id="JAHWQX010000003">
    <property type="protein sequence ID" value="MBW3098141.1"/>
    <property type="molecule type" value="Genomic_DNA"/>
</dbReference>
<evidence type="ECO:0000259" key="8">
    <source>
        <dbReference type="PROSITE" id="PS50249"/>
    </source>
</evidence>
<feature type="region of interest" description="Disordered" evidence="7">
    <location>
        <begin position="1"/>
        <end position="66"/>
    </location>
</feature>
<reference evidence="9" key="1">
    <citation type="submission" date="2021-07" db="EMBL/GenBank/DDBJ databases">
        <title>Pseudohoeflea marina sp. nov. a polyhydroxyalcanoate-producing bacterium.</title>
        <authorList>
            <person name="Zheng W."/>
            <person name="Yu S."/>
            <person name="Huang Y."/>
        </authorList>
    </citation>
    <scope>NUCLEOTIDE SEQUENCE</scope>
    <source>
        <strain evidence="9">DP4N28-3</strain>
    </source>
</reference>
<evidence type="ECO:0000256" key="6">
    <source>
        <dbReference type="RuleBase" id="RU003797"/>
    </source>
</evidence>
<dbReference type="RefSeq" id="WP_219202743.1">
    <property type="nucleotide sequence ID" value="NZ_JAHWQX010000003.1"/>
</dbReference>
<dbReference type="Pfam" id="PF04002">
    <property type="entry name" value="RadC"/>
    <property type="match status" value="1"/>
</dbReference>
<dbReference type="Proteomes" id="UP001430804">
    <property type="component" value="Unassembled WGS sequence"/>
</dbReference>
<dbReference type="InterPro" id="IPR001405">
    <property type="entry name" value="UPF0758"/>
</dbReference>